<dbReference type="AlphaFoldDB" id="A0A9R0Y6H2"/>
<dbReference type="Gramene" id="TRITD6Av1G193310.3">
    <property type="protein sequence ID" value="TRITD6Av1G193310.3"/>
    <property type="gene ID" value="TRITD6Av1G193310"/>
</dbReference>
<dbReference type="EMBL" id="LT934121">
    <property type="protein sequence ID" value="VAI49640.1"/>
    <property type="molecule type" value="Genomic_DNA"/>
</dbReference>
<keyword evidence="2" id="KW-1185">Reference proteome</keyword>
<proteinExistence type="predicted"/>
<evidence type="ECO:0000313" key="2">
    <source>
        <dbReference type="Proteomes" id="UP000324705"/>
    </source>
</evidence>
<evidence type="ECO:0000313" key="1">
    <source>
        <dbReference type="EMBL" id="VAI49640.1"/>
    </source>
</evidence>
<organism evidence="1 2">
    <name type="scientific">Triticum turgidum subsp. durum</name>
    <name type="common">Durum wheat</name>
    <name type="synonym">Triticum durum</name>
    <dbReference type="NCBI Taxonomy" id="4567"/>
    <lineage>
        <taxon>Eukaryota</taxon>
        <taxon>Viridiplantae</taxon>
        <taxon>Streptophyta</taxon>
        <taxon>Embryophyta</taxon>
        <taxon>Tracheophyta</taxon>
        <taxon>Spermatophyta</taxon>
        <taxon>Magnoliopsida</taxon>
        <taxon>Liliopsida</taxon>
        <taxon>Poales</taxon>
        <taxon>Poaceae</taxon>
        <taxon>BOP clade</taxon>
        <taxon>Pooideae</taxon>
        <taxon>Triticodae</taxon>
        <taxon>Triticeae</taxon>
        <taxon>Triticinae</taxon>
        <taxon>Triticum</taxon>
    </lineage>
</organism>
<reference evidence="1 2" key="1">
    <citation type="submission" date="2017-09" db="EMBL/GenBank/DDBJ databases">
        <authorList>
            <consortium name="International Durum Wheat Genome Sequencing Consortium (IDWGSC)"/>
            <person name="Milanesi L."/>
        </authorList>
    </citation>
    <scope>NUCLEOTIDE SEQUENCE [LARGE SCALE GENOMIC DNA]</scope>
    <source>
        <strain evidence="2">cv. Svevo</strain>
    </source>
</reference>
<sequence>MHARTARRSPHRWLSPGLSFTVTGVQSRRRSDAIAPHACTRPAPLCLSALVPLVTDRICTSVRGGWRKRGTACRARARVVHSRPAVRRMIRAACSARDLANQSMACSVCAV</sequence>
<accession>A0A9R0Y6H2</accession>
<name>A0A9R0Y6H2_TRITD</name>
<dbReference type="Proteomes" id="UP000324705">
    <property type="component" value="Chromosome 6A"/>
</dbReference>
<protein>
    <submittedName>
        <fullName evidence="1">Uncharacterized protein</fullName>
    </submittedName>
</protein>
<gene>
    <name evidence="1" type="ORF">TRITD_6Av1G193310</name>
</gene>